<protein>
    <submittedName>
        <fullName evidence="1">Uncharacterized protein</fullName>
    </submittedName>
</protein>
<reference evidence="1" key="1">
    <citation type="submission" date="2018-02" db="EMBL/GenBank/DDBJ databases">
        <title>Rhizophora mucronata_Transcriptome.</title>
        <authorList>
            <person name="Meera S.P."/>
            <person name="Sreeshan A."/>
            <person name="Augustine A."/>
        </authorList>
    </citation>
    <scope>NUCLEOTIDE SEQUENCE</scope>
    <source>
        <tissue evidence="1">Leaf</tissue>
    </source>
</reference>
<accession>A0A2P2INP0</accession>
<organism evidence="1">
    <name type="scientific">Rhizophora mucronata</name>
    <name type="common">Asiatic mangrove</name>
    <dbReference type="NCBI Taxonomy" id="61149"/>
    <lineage>
        <taxon>Eukaryota</taxon>
        <taxon>Viridiplantae</taxon>
        <taxon>Streptophyta</taxon>
        <taxon>Embryophyta</taxon>
        <taxon>Tracheophyta</taxon>
        <taxon>Spermatophyta</taxon>
        <taxon>Magnoliopsida</taxon>
        <taxon>eudicotyledons</taxon>
        <taxon>Gunneridae</taxon>
        <taxon>Pentapetalae</taxon>
        <taxon>rosids</taxon>
        <taxon>fabids</taxon>
        <taxon>Malpighiales</taxon>
        <taxon>Rhizophoraceae</taxon>
        <taxon>Rhizophora</taxon>
    </lineage>
</organism>
<proteinExistence type="predicted"/>
<sequence length="34" mass="3966">MAHQHSESDGFQRLVSLLKFLGFNKFRSSLKSLR</sequence>
<evidence type="ECO:0000313" key="1">
    <source>
        <dbReference type="EMBL" id="MBW82816.1"/>
    </source>
</evidence>
<name>A0A2P2INP0_RHIMU</name>
<dbReference type="AlphaFoldDB" id="A0A2P2INP0"/>
<dbReference type="EMBL" id="GGEC01002333">
    <property type="protein sequence ID" value="MBW82816.1"/>
    <property type="molecule type" value="Transcribed_RNA"/>
</dbReference>